<keyword evidence="2" id="KW-0677">Repeat</keyword>
<dbReference type="EnsemblPlants" id="AUR62042917-RA">
    <property type="protein sequence ID" value="AUR62042917-RA:cds"/>
    <property type="gene ID" value="AUR62042917"/>
</dbReference>
<dbReference type="PANTHER" id="PTHR47934">
    <property type="entry name" value="PENTATRICOPEPTIDE REPEAT-CONTAINING PROTEIN PET309, MITOCHONDRIAL"/>
    <property type="match status" value="1"/>
</dbReference>
<dbReference type="InterPro" id="IPR051114">
    <property type="entry name" value="Mito_RNA_Proc_CCM1"/>
</dbReference>
<dbReference type="InterPro" id="IPR011990">
    <property type="entry name" value="TPR-like_helical_dom_sf"/>
</dbReference>
<keyword evidence="8" id="KW-1185">Reference proteome</keyword>
<dbReference type="InterPro" id="IPR002885">
    <property type="entry name" value="PPR_rpt"/>
</dbReference>
<dbReference type="Pfam" id="PF13041">
    <property type="entry name" value="PPR_2"/>
    <property type="match status" value="1"/>
</dbReference>
<protein>
    <recommendedName>
        <fullName evidence="9">Pentatricopeptide repeat-containing protein</fullName>
    </recommendedName>
</protein>
<dbReference type="OMA" id="FQIKPNW"/>
<dbReference type="Gramene" id="AUR62042917-RA">
    <property type="protein sequence ID" value="AUR62042917-RA:cds"/>
    <property type="gene ID" value="AUR62042917"/>
</dbReference>
<comment type="similarity">
    <text evidence="1">Belongs to the PPR family. P subfamily.</text>
</comment>
<dbReference type="Gene3D" id="1.25.40.10">
    <property type="entry name" value="Tetratricopeptide repeat domain"/>
    <property type="match status" value="2"/>
</dbReference>
<dbReference type="PROSITE" id="PS51375">
    <property type="entry name" value="PPR"/>
    <property type="match status" value="3"/>
</dbReference>
<accession>A0A803NAB8</accession>
<dbReference type="GO" id="GO:0006396">
    <property type="term" value="P:RNA processing"/>
    <property type="evidence" value="ECO:0007669"/>
    <property type="project" value="TreeGrafter"/>
</dbReference>
<reference evidence="7" key="2">
    <citation type="submission" date="2021-03" db="UniProtKB">
        <authorList>
            <consortium name="EnsemblPlants"/>
        </authorList>
    </citation>
    <scope>IDENTIFICATION</scope>
</reference>
<proteinExistence type="inferred from homology"/>
<dbReference type="Pfam" id="PF17177">
    <property type="entry name" value="PPR_long"/>
    <property type="match status" value="1"/>
</dbReference>
<name>A0A803NAB8_CHEQI</name>
<dbReference type="GO" id="GO:0007005">
    <property type="term" value="P:mitochondrion organization"/>
    <property type="evidence" value="ECO:0007669"/>
    <property type="project" value="TreeGrafter"/>
</dbReference>
<evidence type="ECO:0000259" key="5">
    <source>
        <dbReference type="Pfam" id="PF13966"/>
    </source>
</evidence>
<dbReference type="Pfam" id="PF13966">
    <property type="entry name" value="zf-RVT"/>
    <property type="match status" value="1"/>
</dbReference>
<dbReference type="GO" id="GO:0003729">
    <property type="term" value="F:mRNA binding"/>
    <property type="evidence" value="ECO:0007669"/>
    <property type="project" value="TreeGrafter"/>
</dbReference>
<dbReference type="GO" id="GO:0005739">
    <property type="term" value="C:mitochondrion"/>
    <property type="evidence" value="ECO:0007669"/>
    <property type="project" value="TreeGrafter"/>
</dbReference>
<dbReference type="InterPro" id="IPR026960">
    <property type="entry name" value="RVT-Znf"/>
</dbReference>
<dbReference type="Proteomes" id="UP000596660">
    <property type="component" value="Unplaced"/>
</dbReference>
<evidence type="ECO:0008006" key="9">
    <source>
        <dbReference type="Google" id="ProtNLM"/>
    </source>
</evidence>
<evidence type="ECO:0000256" key="2">
    <source>
        <dbReference type="ARBA" id="ARBA00022737"/>
    </source>
</evidence>
<dbReference type="AlphaFoldDB" id="A0A803NAB8"/>
<organism evidence="7 8">
    <name type="scientific">Chenopodium quinoa</name>
    <name type="common">Quinoa</name>
    <dbReference type="NCBI Taxonomy" id="63459"/>
    <lineage>
        <taxon>Eukaryota</taxon>
        <taxon>Viridiplantae</taxon>
        <taxon>Streptophyta</taxon>
        <taxon>Embryophyta</taxon>
        <taxon>Tracheophyta</taxon>
        <taxon>Spermatophyta</taxon>
        <taxon>Magnoliopsida</taxon>
        <taxon>eudicotyledons</taxon>
        <taxon>Gunneridae</taxon>
        <taxon>Pentapetalae</taxon>
        <taxon>Caryophyllales</taxon>
        <taxon>Chenopodiaceae</taxon>
        <taxon>Chenopodioideae</taxon>
        <taxon>Atripliceae</taxon>
        <taxon>Chenopodium</taxon>
    </lineage>
</organism>
<feature type="region of interest" description="Disordered" evidence="4">
    <location>
        <begin position="702"/>
        <end position="732"/>
    </location>
</feature>
<feature type="domain" description="Reverse transcriptase zinc-binding" evidence="5">
    <location>
        <begin position="44"/>
        <end position="126"/>
    </location>
</feature>
<feature type="repeat" description="PPR" evidence="3">
    <location>
        <begin position="424"/>
        <end position="458"/>
    </location>
</feature>
<evidence type="ECO:0000256" key="4">
    <source>
        <dbReference type="SAM" id="MobiDB-lite"/>
    </source>
</evidence>
<reference evidence="7" key="1">
    <citation type="journal article" date="2017" name="Nature">
        <title>The genome of Chenopodium quinoa.</title>
        <authorList>
            <person name="Jarvis D.E."/>
            <person name="Ho Y.S."/>
            <person name="Lightfoot D.J."/>
            <person name="Schmoeckel S.M."/>
            <person name="Li B."/>
            <person name="Borm T.J.A."/>
            <person name="Ohyanagi H."/>
            <person name="Mineta K."/>
            <person name="Michell C.T."/>
            <person name="Saber N."/>
            <person name="Kharbatia N.M."/>
            <person name="Rupper R.R."/>
            <person name="Sharp A.R."/>
            <person name="Dally N."/>
            <person name="Boughton B.A."/>
            <person name="Woo Y.H."/>
            <person name="Gao G."/>
            <person name="Schijlen E.G.W.M."/>
            <person name="Guo X."/>
            <person name="Momin A.A."/>
            <person name="Negrao S."/>
            <person name="Al-Babili S."/>
            <person name="Gehring C."/>
            <person name="Roessner U."/>
            <person name="Jung C."/>
            <person name="Murphy K."/>
            <person name="Arold S.T."/>
            <person name="Gojobori T."/>
            <person name="van der Linden C.G."/>
            <person name="van Loo E.N."/>
            <person name="Jellen E.N."/>
            <person name="Maughan P.J."/>
            <person name="Tester M."/>
        </authorList>
    </citation>
    <scope>NUCLEOTIDE SEQUENCE [LARGE SCALE GENOMIC DNA]</scope>
    <source>
        <strain evidence="7">cv. PI 614886</strain>
    </source>
</reference>
<evidence type="ECO:0000256" key="1">
    <source>
        <dbReference type="ARBA" id="ARBA00007626"/>
    </source>
</evidence>
<dbReference type="InterPro" id="IPR033443">
    <property type="entry name" value="PROP1-like_PPR_dom"/>
</dbReference>
<dbReference type="PANTHER" id="PTHR47934:SF6">
    <property type="entry name" value="MITOCHONDRIAL GROUP I INTRON SPLICING FACTOR CCM1-RELATED"/>
    <property type="match status" value="1"/>
</dbReference>
<feature type="domain" description="PROP1-like PPR" evidence="6">
    <location>
        <begin position="289"/>
        <end position="408"/>
    </location>
</feature>
<dbReference type="NCBIfam" id="TIGR00756">
    <property type="entry name" value="PPR"/>
    <property type="match status" value="2"/>
</dbReference>
<evidence type="ECO:0000256" key="3">
    <source>
        <dbReference type="PROSITE-ProRule" id="PRU00708"/>
    </source>
</evidence>
<sequence>MEWDYTNIRDWFVPSDAFAILASEDPDSTQEDFRYRASTPSGRYSVKTGYAMLQQQRSLEATHSSFDSFWKVLWSLQLQPKWKLFLWKLLHRALAVKVELYHRGVPVQDVSCDLCHSEPEDLQHLFRIKYDLTYYAEIASKLVDDGLFDDFVRVVERVLSSDATGSLSFGTQLNSKLVVSGVIKGLRQGRIKDVIELLGYLLQLNVTLLKMFDGSTMELLKKECFKVVEEGYLLEAVELMEMLAGFQISIKDLIKPSEMIKISIDKRSPSLAVRYACLLPQAEILFCTMIKEFGKRSDLVSAVEVFEASKQKLSGHNMYVYRTIIDICGLCGDCIKSRLIYEDLLAQKVTPNIYVFNSLMNVNAHDLTYTMEVYKQMQSMGVEVDMTSYNILLKACCLSGRVDLAQDIYREVLHLESTGAIKIDVFTYSTIIKVFADAKLWQMAIKIKEDMLSAGVTPNTVTWSSLISACANGGLVDQATQLFEEMLMAGCQPKFTVFQHTSSCLCGGMSIMKSMVDSGIRPDVVAYTTAIKVTYNTLLRARTKYGSLQEVQQCLAIYQDMREAGYKSNDYYLKLLIEEWCEGVIQGNNLQGLSYSRNKADLGEMRSQILERVATHLRKNTVKSLAVDIQGLTKVEARLVVLAALRMIKENYKSGCSVKDDLTVIIGITKVGVRCMVRDAIENLLKKELGLEVIAEDPGMTIDRTKDKESASNLGSNSRGAPKMSDLPNSLDTSARRPAVLQRLLVPRKSLNHWLQRSDAGYRH</sequence>
<feature type="repeat" description="PPR" evidence="3">
    <location>
        <begin position="459"/>
        <end position="493"/>
    </location>
</feature>
<evidence type="ECO:0000259" key="6">
    <source>
        <dbReference type="Pfam" id="PF17177"/>
    </source>
</evidence>
<feature type="repeat" description="PPR" evidence="3">
    <location>
        <begin position="385"/>
        <end position="415"/>
    </location>
</feature>
<evidence type="ECO:0000313" key="8">
    <source>
        <dbReference type="Proteomes" id="UP000596660"/>
    </source>
</evidence>
<evidence type="ECO:0000313" key="7">
    <source>
        <dbReference type="EnsemblPlants" id="AUR62042917-RA:cds"/>
    </source>
</evidence>